<dbReference type="Gene3D" id="3.40.50.300">
    <property type="entry name" value="P-loop containing nucleotide triphosphate hydrolases"/>
    <property type="match status" value="1"/>
</dbReference>
<protein>
    <recommendedName>
        <fullName evidence="5">Ras-related protein Rab-34</fullName>
    </recommendedName>
</protein>
<evidence type="ECO:0000256" key="1">
    <source>
        <dbReference type="ARBA" id="ARBA00022741"/>
    </source>
</evidence>
<dbReference type="GO" id="GO:0005525">
    <property type="term" value="F:GTP binding"/>
    <property type="evidence" value="ECO:0007669"/>
    <property type="project" value="UniProtKB-KW"/>
</dbReference>
<accession>A0AAV8ZR54</accession>
<sequence>MPHIQRSNILKMIKDQAPEDRKINAFPGPYKLECTPYHKLDFNKVTYRKCLEENKNTAASWFKLCKVIIIGDVSVGKTCIVNRALCYILVIVVVFDLNNMDSLSHSKTWLHEALSSSSSTCPFIFLVGSKLDLLKKYAYKNMEINAMNVAKKLNAEYWAISSKTGKNINNLFYRIAALTFDDSIKNELQLKQKVEIGTELI</sequence>
<evidence type="ECO:0000256" key="2">
    <source>
        <dbReference type="ARBA" id="ARBA00023134"/>
    </source>
</evidence>
<feature type="non-terminal residue" evidence="3">
    <location>
        <position position="201"/>
    </location>
</feature>
<dbReference type="InterPro" id="IPR001806">
    <property type="entry name" value="Small_GTPase"/>
</dbReference>
<name>A0AAV8ZR54_9CUCU</name>
<dbReference type="InterPro" id="IPR050227">
    <property type="entry name" value="Rab"/>
</dbReference>
<dbReference type="AlphaFoldDB" id="A0AAV8ZR54"/>
<dbReference type="SUPFAM" id="SSF52540">
    <property type="entry name" value="P-loop containing nucleoside triphosphate hydrolases"/>
    <property type="match status" value="1"/>
</dbReference>
<dbReference type="EMBL" id="JANEYF010000831">
    <property type="protein sequence ID" value="KAJ8967754.1"/>
    <property type="molecule type" value="Genomic_DNA"/>
</dbReference>
<evidence type="ECO:0000313" key="4">
    <source>
        <dbReference type="Proteomes" id="UP001162156"/>
    </source>
</evidence>
<reference evidence="3" key="1">
    <citation type="journal article" date="2023" name="Insect Mol. Biol.">
        <title>Genome sequencing provides insights into the evolution of gene families encoding plant cell wall-degrading enzymes in longhorned beetles.</title>
        <authorList>
            <person name="Shin N.R."/>
            <person name="Okamura Y."/>
            <person name="Kirsch R."/>
            <person name="Pauchet Y."/>
        </authorList>
    </citation>
    <scope>NUCLEOTIDE SEQUENCE</scope>
    <source>
        <strain evidence="3">RBIC_L_NR</strain>
    </source>
</reference>
<organism evidence="3 4">
    <name type="scientific">Rhamnusium bicolor</name>
    <dbReference type="NCBI Taxonomy" id="1586634"/>
    <lineage>
        <taxon>Eukaryota</taxon>
        <taxon>Metazoa</taxon>
        <taxon>Ecdysozoa</taxon>
        <taxon>Arthropoda</taxon>
        <taxon>Hexapoda</taxon>
        <taxon>Insecta</taxon>
        <taxon>Pterygota</taxon>
        <taxon>Neoptera</taxon>
        <taxon>Endopterygota</taxon>
        <taxon>Coleoptera</taxon>
        <taxon>Polyphaga</taxon>
        <taxon>Cucujiformia</taxon>
        <taxon>Chrysomeloidea</taxon>
        <taxon>Cerambycidae</taxon>
        <taxon>Lepturinae</taxon>
        <taxon>Rhagiini</taxon>
        <taxon>Rhamnusium</taxon>
    </lineage>
</organism>
<evidence type="ECO:0000313" key="3">
    <source>
        <dbReference type="EMBL" id="KAJ8967754.1"/>
    </source>
</evidence>
<keyword evidence="4" id="KW-1185">Reference proteome</keyword>
<dbReference type="SMART" id="SM00175">
    <property type="entry name" value="RAB"/>
    <property type="match status" value="1"/>
</dbReference>
<keyword evidence="2" id="KW-0342">GTP-binding</keyword>
<comment type="caution">
    <text evidence="3">The sequence shown here is derived from an EMBL/GenBank/DDBJ whole genome shotgun (WGS) entry which is preliminary data.</text>
</comment>
<dbReference type="PANTHER" id="PTHR47977">
    <property type="entry name" value="RAS-RELATED PROTEIN RAB"/>
    <property type="match status" value="1"/>
</dbReference>
<dbReference type="InterPro" id="IPR027417">
    <property type="entry name" value="P-loop_NTPase"/>
</dbReference>
<dbReference type="GO" id="GO:0003924">
    <property type="term" value="F:GTPase activity"/>
    <property type="evidence" value="ECO:0007669"/>
    <property type="project" value="InterPro"/>
</dbReference>
<keyword evidence="1" id="KW-0547">Nucleotide-binding</keyword>
<dbReference type="SMART" id="SM00174">
    <property type="entry name" value="RHO"/>
    <property type="match status" value="1"/>
</dbReference>
<gene>
    <name evidence="3" type="ORF">NQ314_002635</name>
</gene>
<dbReference type="Proteomes" id="UP001162156">
    <property type="component" value="Unassembled WGS sequence"/>
</dbReference>
<evidence type="ECO:0008006" key="5">
    <source>
        <dbReference type="Google" id="ProtNLM"/>
    </source>
</evidence>
<proteinExistence type="predicted"/>
<dbReference type="Pfam" id="PF00071">
    <property type="entry name" value="Ras"/>
    <property type="match status" value="1"/>
</dbReference>